<name>A0A4R6P2V7_9GAMM</name>
<reference evidence="2 3" key="1">
    <citation type="submission" date="2019-03" db="EMBL/GenBank/DDBJ databases">
        <title>Freshwater and sediment microbial communities from various areas in North America, analyzing microbe dynamics in response to fracking.</title>
        <authorList>
            <person name="Lamendella R."/>
        </authorList>
    </citation>
    <scope>NUCLEOTIDE SEQUENCE [LARGE SCALE GENOMIC DNA]</scope>
    <source>
        <strain evidence="2 3">18_TX</strain>
    </source>
</reference>
<keyword evidence="1" id="KW-0472">Membrane</keyword>
<keyword evidence="3" id="KW-1185">Reference proteome</keyword>
<dbReference type="EMBL" id="SNXI01000011">
    <property type="protein sequence ID" value="TDP32084.1"/>
    <property type="molecule type" value="Genomic_DNA"/>
</dbReference>
<evidence type="ECO:0000313" key="2">
    <source>
        <dbReference type="EMBL" id="TDP32084.1"/>
    </source>
</evidence>
<protein>
    <submittedName>
        <fullName evidence="2">Uncharacterized protein</fullName>
    </submittedName>
</protein>
<keyword evidence="1" id="KW-1133">Transmembrane helix</keyword>
<gene>
    <name evidence="2" type="ORF">DEU29_11124</name>
</gene>
<sequence length="260" mass="29201">MTTPWLRTSHIVYGMFCTIVIIAVAAAYMMTHAAEKSLLSELKSRRQQLTQHHQHLRMIRSHTPPDGPQTEFIWQLSQWVDELGLTLTLQPLNNTKFTYSVVVTGAAAKLRQLLLLTSGQSLKGVWKRALHSQFISFSKTPGQDGRLNWQLTRTNQEQALEPIMANLSITEVSCPEAPVTQQQAELNLADLRLAATVTSKHAASFAYWQSDTGVYIKTTVGQRFYNPTSVITSIADEHVELDQLLPTEDCNVTTKKIIQL</sequence>
<proteinExistence type="predicted"/>
<dbReference type="AlphaFoldDB" id="A0A4R6P2V7"/>
<accession>A0A4R6P2V7</accession>
<dbReference type="Proteomes" id="UP000295531">
    <property type="component" value="Unassembled WGS sequence"/>
</dbReference>
<feature type="transmembrane region" description="Helical" evidence="1">
    <location>
        <begin position="12"/>
        <end position="30"/>
    </location>
</feature>
<dbReference type="RefSeq" id="WP_133540003.1">
    <property type="nucleotide sequence ID" value="NZ_SNXI01000011.1"/>
</dbReference>
<keyword evidence="1" id="KW-0812">Transmembrane</keyword>
<evidence type="ECO:0000256" key="1">
    <source>
        <dbReference type="SAM" id="Phobius"/>
    </source>
</evidence>
<comment type="caution">
    <text evidence="2">The sequence shown here is derived from an EMBL/GenBank/DDBJ whole genome shotgun (WGS) entry which is preliminary data.</text>
</comment>
<evidence type="ECO:0000313" key="3">
    <source>
        <dbReference type="Proteomes" id="UP000295531"/>
    </source>
</evidence>
<organism evidence="2 3">
    <name type="scientific">Idiomarina aquatica</name>
    <dbReference type="NCBI Taxonomy" id="1327752"/>
    <lineage>
        <taxon>Bacteria</taxon>
        <taxon>Pseudomonadati</taxon>
        <taxon>Pseudomonadota</taxon>
        <taxon>Gammaproteobacteria</taxon>
        <taxon>Alteromonadales</taxon>
        <taxon>Idiomarinaceae</taxon>
        <taxon>Idiomarina</taxon>
    </lineage>
</organism>